<dbReference type="Pfam" id="PF11799">
    <property type="entry name" value="IMS_C"/>
    <property type="match status" value="1"/>
</dbReference>
<organism evidence="22 23">
    <name type="scientific">Batillaria attramentaria</name>
    <dbReference type="NCBI Taxonomy" id="370345"/>
    <lineage>
        <taxon>Eukaryota</taxon>
        <taxon>Metazoa</taxon>
        <taxon>Spiralia</taxon>
        <taxon>Lophotrochozoa</taxon>
        <taxon>Mollusca</taxon>
        <taxon>Gastropoda</taxon>
        <taxon>Caenogastropoda</taxon>
        <taxon>Sorbeoconcha</taxon>
        <taxon>Cerithioidea</taxon>
        <taxon>Batillariidae</taxon>
        <taxon>Batillaria</taxon>
    </lineage>
</organism>
<keyword evidence="9" id="KW-0235">DNA replication</keyword>
<feature type="region of interest" description="Disordered" evidence="20">
    <location>
        <begin position="1093"/>
        <end position="1140"/>
    </location>
</feature>
<dbReference type="EC" id="2.7.7.7" evidence="4"/>
<evidence type="ECO:0000256" key="2">
    <source>
        <dbReference type="ARBA" id="ARBA00004123"/>
    </source>
</evidence>
<feature type="compositionally biased region" description="Acidic residues" evidence="20">
    <location>
        <begin position="9"/>
        <end position="19"/>
    </location>
</feature>
<proteinExistence type="inferred from homology"/>
<keyword evidence="11" id="KW-0227">DNA damage</keyword>
<comment type="subcellular location">
    <subcellularLocation>
        <location evidence="2">Nucleus</location>
    </subcellularLocation>
</comment>
<keyword evidence="8" id="KW-0548">Nucleotidyltransferase</keyword>
<dbReference type="PROSITE" id="PS50173">
    <property type="entry name" value="UMUC"/>
    <property type="match status" value="1"/>
</dbReference>
<dbReference type="InterPro" id="IPR022880">
    <property type="entry name" value="DNApol_IV"/>
</dbReference>
<sequence>MDYERSTDEDTESEEDWQETWDSGCTSGNVEQTQSSASVDAVNIGPSSSSTADKEASGPGGGSVPLMTRMQLNDHKAGMQGLDKEHINQIIYEASKGSRFFENERHALVAQLEASRDLSQSIVHVDMDAFYAAVEIRDDPSLRDKPMAVGGIGMLSTSNYEARKYGVRAAMPGFIGRKLCPQLILVPLNFPKYHEVSAQVREVFSDYDANFCPMSLDEAYLDFTSHLAQRRSMTTQQRSYLKRCQSVVEASLCRCDLNTTLRDAVVLGKKLPLEGDNASRLLAPSTAKEDGGSGTLEENGLASPRLLFKNSSKEGKKVESSQDIMAFDNCTLSRKTAPESCVFKTSSDCGGKEDVIDFKPLGIGSACHVCGKPVPAYEVVTFGLDVESAVQEMRCRIEQRTRLTASAGIAPNMMLAKVCSDKNKPNGQFYLPADLGKIMEFVRSLPIRKISGIGRVTEQLLGALGIVTCSDLYQQRALLYHLYSSVSFNYFMRVTCGIGSVQVARDEERKSMSTEQTFGELCRPEELYSKCLDLCHSLASDLAEEQLMGKTISLKLKTTDFQVRTRAQTISNFTNDAETIFSVAKGILRAEIQAELPKPLRLRLMGVRMSKLAPVTDCPREKQDTIRGFLSKTHSSAHTSGSPINTQVGAADPKCSAVSVSSAVPVAVDIQSGSKISSAQHDFTEVNIKDENSLHHQASGWNVVSSCDAKNAEDGSDRKSCDSDIDVKHDQKTAQRTEEASTEQVTAVSVNVKNSFLKDTAEGSKAENTVTSASNSKIDVNQNLTEDVSASRKTGISGLQQKKTGLSDNTAKDVDISSIHQKELSPEWTSAACRRDSAAEMVTATEKGKAGAVQDLHSTTTPSQYNTDTTSSRQHITPNNAAVEVSRNSTADTSIDSDTASLFVREPTFTCPVCCKAVGCVNLTDFNAHIDLCLQGGSKQSQQKQTADKSGKQQSSGGVSRKSKKTDMKSPSLGKKTSQVGADKSHSFGVSDQPQQERAAKTKFCSGTQQEAEKLELGGSSQSTASKQRQDITSDIPSSSQQLSSAKDVLEPVDYLVCPLCGAERADWTLESFNHHVDACLNRDAISQILREQRGKEEQCKKRHAGSSPEEQRGSQPGGKRTKKSSSPKPSRSILSFFKN</sequence>
<evidence type="ECO:0000256" key="13">
    <source>
        <dbReference type="ARBA" id="ARBA00022833"/>
    </source>
</evidence>
<dbReference type="Gene3D" id="3.40.1170.60">
    <property type="match status" value="1"/>
</dbReference>
<dbReference type="GO" id="GO:0003677">
    <property type="term" value="F:DNA binding"/>
    <property type="evidence" value="ECO:0007669"/>
    <property type="project" value="UniProtKB-KW"/>
</dbReference>
<dbReference type="GO" id="GO:0008270">
    <property type="term" value="F:zinc ion binding"/>
    <property type="evidence" value="ECO:0007669"/>
    <property type="project" value="UniProtKB-KW"/>
</dbReference>
<evidence type="ECO:0000256" key="15">
    <source>
        <dbReference type="ARBA" id="ARBA00022932"/>
    </source>
</evidence>
<dbReference type="InterPro" id="IPR043128">
    <property type="entry name" value="Rev_trsase/Diguanyl_cyclase"/>
</dbReference>
<dbReference type="FunFam" id="1.10.150.20:FF:000039">
    <property type="entry name" value="Polymerase (DNA directed) kappa"/>
    <property type="match status" value="1"/>
</dbReference>
<evidence type="ECO:0000259" key="21">
    <source>
        <dbReference type="PROSITE" id="PS50173"/>
    </source>
</evidence>
<dbReference type="InterPro" id="IPR006642">
    <property type="entry name" value="Rad18_UBZ4"/>
</dbReference>
<dbReference type="CDD" id="cd03586">
    <property type="entry name" value="PolY_Pol_IV_kappa"/>
    <property type="match status" value="1"/>
</dbReference>
<dbReference type="Pfam" id="PF00817">
    <property type="entry name" value="IMS"/>
    <property type="match status" value="1"/>
</dbReference>
<protein>
    <recommendedName>
        <fullName evidence="5">DNA polymerase kappa</fullName>
        <ecNumber evidence="4">2.7.7.7</ecNumber>
    </recommendedName>
</protein>
<dbReference type="SMART" id="SM00734">
    <property type="entry name" value="ZnF_Rad18"/>
    <property type="match status" value="2"/>
</dbReference>
<dbReference type="FunFam" id="3.30.1490.100:FF:000004">
    <property type="entry name" value="DNA polymerase IV"/>
    <property type="match status" value="1"/>
</dbReference>
<evidence type="ECO:0000256" key="3">
    <source>
        <dbReference type="ARBA" id="ARBA00010945"/>
    </source>
</evidence>
<feature type="compositionally biased region" description="Polar residues" evidence="20">
    <location>
        <begin position="1019"/>
        <end position="1037"/>
    </location>
</feature>
<evidence type="ECO:0000256" key="19">
    <source>
        <dbReference type="ARBA" id="ARBA00049244"/>
    </source>
</evidence>
<dbReference type="SUPFAM" id="SSF100879">
    <property type="entry name" value="Lesion bypass DNA polymerase (Y-family), little finger domain"/>
    <property type="match status" value="1"/>
</dbReference>
<evidence type="ECO:0000256" key="12">
    <source>
        <dbReference type="ARBA" id="ARBA00022771"/>
    </source>
</evidence>
<evidence type="ECO:0000256" key="6">
    <source>
        <dbReference type="ARBA" id="ARBA00022457"/>
    </source>
</evidence>
<reference evidence="22 23" key="1">
    <citation type="journal article" date="2023" name="Sci. Data">
        <title>Genome assembly of the Korean intertidal mud-creeper Batillaria attramentaria.</title>
        <authorList>
            <person name="Patra A.K."/>
            <person name="Ho P.T."/>
            <person name="Jun S."/>
            <person name="Lee S.J."/>
            <person name="Kim Y."/>
            <person name="Won Y.J."/>
        </authorList>
    </citation>
    <scope>NUCLEOTIDE SEQUENCE [LARGE SCALE GENOMIC DNA]</scope>
    <source>
        <strain evidence="22">Wonlab-2016</strain>
    </source>
</reference>
<dbReference type="FunFam" id="3.40.1170.60:FF:000002">
    <property type="entry name" value="Polymerase (DNA directed) kappa"/>
    <property type="match status" value="1"/>
</dbReference>
<keyword evidence="16" id="KW-0238">DNA-binding</keyword>
<dbReference type="InterPro" id="IPR043502">
    <property type="entry name" value="DNA/RNA_pol_sf"/>
</dbReference>
<comment type="similarity">
    <text evidence="3">Belongs to the DNA polymerase type-Y family.</text>
</comment>
<dbReference type="PANTHER" id="PTHR11076:SF33">
    <property type="entry name" value="DNA POLYMERASE KAPPA"/>
    <property type="match status" value="1"/>
</dbReference>
<dbReference type="Proteomes" id="UP001519460">
    <property type="component" value="Unassembled WGS sequence"/>
</dbReference>
<comment type="cofactor">
    <cofactor evidence="1">
        <name>Mg(2+)</name>
        <dbReference type="ChEBI" id="CHEBI:18420"/>
    </cofactor>
</comment>
<feature type="domain" description="UmuC" evidence="21">
    <location>
        <begin position="122"/>
        <end position="454"/>
    </location>
</feature>
<evidence type="ECO:0000313" key="23">
    <source>
        <dbReference type="Proteomes" id="UP001519460"/>
    </source>
</evidence>
<evidence type="ECO:0000256" key="1">
    <source>
        <dbReference type="ARBA" id="ARBA00001946"/>
    </source>
</evidence>
<dbReference type="GO" id="GO:0003887">
    <property type="term" value="F:DNA-directed DNA polymerase activity"/>
    <property type="evidence" value="ECO:0007669"/>
    <property type="project" value="UniProtKB-KW"/>
</dbReference>
<dbReference type="InterPro" id="IPR036775">
    <property type="entry name" value="DNA_pol_Y-fam_lit_finger_sf"/>
</dbReference>
<evidence type="ECO:0000256" key="9">
    <source>
        <dbReference type="ARBA" id="ARBA00022705"/>
    </source>
</evidence>
<keyword evidence="23" id="KW-1185">Reference proteome</keyword>
<dbReference type="InterPro" id="IPR050116">
    <property type="entry name" value="DNA_polymerase-Y"/>
</dbReference>
<keyword evidence="13" id="KW-0862">Zinc</keyword>
<dbReference type="Gene3D" id="1.10.150.810">
    <property type="match status" value="2"/>
</dbReference>
<evidence type="ECO:0000256" key="11">
    <source>
        <dbReference type="ARBA" id="ARBA00022763"/>
    </source>
</evidence>
<dbReference type="GO" id="GO:0006281">
    <property type="term" value="P:DNA repair"/>
    <property type="evidence" value="ECO:0007669"/>
    <property type="project" value="UniProtKB-KW"/>
</dbReference>
<evidence type="ECO:0000256" key="17">
    <source>
        <dbReference type="ARBA" id="ARBA00023204"/>
    </source>
</evidence>
<dbReference type="SUPFAM" id="SSF56672">
    <property type="entry name" value="DNA/RNA polymerases"/>
    <property type="match status" value="1"/>
</dbReference>
<evidence type="ECO:0000256" key="7">
    <source>
        <dbReference type="ARBA" id="ARBA00022679"/>
    </source>
</evidence>
<dbReference type="FunFam" id="1.10.150.810:FF:000001">
    <property type="entry name" value="DNA polymerase kappa"/>
    <property type="match status" value="1"/>
</dbReference>
<dbReference type="AlphaFoldDB" id="A0ABD0JUR5"/>
<dbReference type="Pfam" id="PF11798">
    <property type="entry name" value="IMS_HHH"/>
    <property type="match status" value="1"/>
</dbReference>
<keyword evidence="10" id="KW-0479">Metal-binding</keyword>
<dbReference type="InterPro" id="IPR001126">
    <property type="entry name" value="UmuC"/>
</dbReference>
<feature type="region of interest" description="Disordered" evidence="20">
    <location>
        <begin position="1"/>
        <end position="65"/>
    </location>
</feature>
<feature type="compositionally biased region" description="Polar residues" evidence="20">
    <location>
        <begin position="24"/>
        <end position="38"/>
    </location>
</feature>
<dbReference type="Gene3D" id="3.30.70.270">
    <property type="match status" value="1"/>
</dbReference>
<dbReference type="GO" id="GO:0006260">
    <property type="term" value="P:DNA replication"/>
    <property type="evidence" value="ECO:0007669"/>
    <property type="project" value="UniProtKB-KW"/>
</dbReference>
<evidence type="ECO:0000256" key="8">
    <source>
        <dbReference type="ARBA" id="ARBA00022695"/>
    </source>
</evidence>
<evidence type="ECO:0000313" key="22">
    <source>
        <dbReference type="EMBL" id="KAK7478420.1"/>
    </source>
</evidence>
<keyword evidence="14" id="KW-0460">Magnesium</keyword>
<evidence type="ECO:0000256" key="16">
    <source>
        <dbReference type="ARBA" id="ARBA00023125"/>
    </source>
</evidence>
<dbReference type="Gene3D" id="3.30.1490.100">
    <property type="entry name" value="DNA polymerase, Y-family, little finger domain"/>
    <property type="match status" value="1"/>
</dbReference>
<comment type="catalytic activity">
    <reaction evidence="19">
        <text>DNA(n) + a 2'-deoxyribonucleoside 5'-triphosphate = DNA(n+1) + diphosphate</text>
        <dbReference type="Rhea" id="RHEA:22508"/>
        <dbReference type="Rhea" id="RHEA-COMP:17339"/>
        <dbReference type="Rhea" id="RHEA-COMP:17340"/>
        <dbReference type="ChEBI" id="CHEBI:33019"/>
        <dbReference type="ChEBI" id="CHEBI:61560"/>
        <dbReference type="ChEBI" id="CHEBI:173112"/>
        <dbReference type="EC" id="2.7.7.7"/>
    </reaction>
</comment>
<feature type="region of interest" description="Disordered" evidence="20">
    <location>
        <begin position="944"/>
        <end position="1046"/>
    </location>
</feature>
<evidence type="ECO:0000256" key="14">
    <source>
        <dbReference type="ARBA" id="ARBA00022842"/>
    </source>
</evidence>
<comment type="caution">
    <text evidence="22">The sequence shown here is derived from an EMBL/GenBank/DDBJ whole genome shotgun (WGS) entry which is preliminary data.</text>
</comment>
<accession>A0ABD0JUR5</accession>
<gene>
    <name evidence="22" type="ORF">BaRGS_00030345</name>
</gene>
<dbReference type="EMBL" id="JACVVK020000326">
    <property type="protein sequence ID" value="KAK7478420.1"/>
    <property type="molecule type" value="Genomic_DNA"/>
</dbReference>
<evidence type="ECO:0000256" key="18">
    <source>
        <dbReference type="ARBA" id="ARBA00023242"/>
    </source>
</evidence>
<dbReference type="Gene3D" id="3.30.160.60">
    <property type="entry name" value="Classic Zinc Finger"/>
    <property type="match status" value="1"/>
</dbReference>
<keyword evidence="6" id="KW-0515">Mutator protein</keyword>
<keyword evidence="17" id="KW-0234">DNA repair</keyword>
<dbReference type="InterPro" id="IPR024728">
    <property type="entry name" value="PolY_HhH_motif"/>
</dbReference>
<evidence type="ECO:0000256" key="4">
    <source>
        <dbReference type="ARBA" id="ARBA00012417"/>
    </source>
</evidence>
<name>A0ABD0JUR5_9CAEN</name>
<evidence type="ECO:0000256" key="10">
    <source>
        <dbReference type="ARBA" id="ARBA00022723"/>
    </source>
</evidence>
<dbReference type="GO" id="GO:0005634">
    <property type="term" value="C:nucleus"/>
    <property type="evidence" value="ECO:0007669"/>
    <property type="project" value="UniProtKB-SubCell"/>
</dbReference>
<keyword evidence="15" id="KW-0239">DNA-directed DNA polymerase</keyword>
<dbReference type="InterPro" id="IPR017961">
    <property type="entry name" value="DNA_pol_Y-fam_little_finger"/>
</dbReference>
<keyword evidence="12" id="KW-0863">Zinc-finger</keyword>
<keyword evidence="18" id="KW-0539">Nucleus</keyword>
<evidence type="ECO:0000256" key="5">
    <source>
        <dbReference type="ARBA" id="ARBA00016178"/>
    </source>
</evidence>
<keyword evidence="7" id="KW-0808">Transferase</keyword>
<evidence type="ECO:0000256" key="20">
    <source>
        <dbReference type="SAM" id="MobiDB-lite"/>
    </source>
</evidence>
<dbReference type="PANTHER" id="PTHR11076">
    <property type="entry name" value="DNA REPAIR POLYMERASE UMUC / TRANSFERASE FAMILY MEMBER"/>
    <property type="match status" value="1"/>
</dbReference>